<organism evidence="1 2">
    <name type="scientific">Thermomonas fusca</name>
    <dbReference type="NCBI Taxonomy" id="215690"/>
    <lineage>
        <taxon>Bacteria</taxon>
        <taxon>Pseudomonadati</taxon>
        <taxon>Pseudomonadota</taxon>
        <taxon>Gammaproteobacteria</taxon>
        <taxon>Lysobacterales</taxon>
        <taxon>Lysobacteraceae</taxon>
        <taxon>Thermomonas</taxon>
    </lineage>
</organism>
<accession>A0A5R9PBM9</accession>
<gene>
    <name evidence="1" type="ORF">E5S66_12170</name>
</gene>
<evidence type="ECO:0000313" key="1">
    <source>
        <dbReference type="EMBL" id="TLX20954.1"/>
    </source>
</evidence>
<dbReference type="Proteomes" id="UP000308508">
    <property type="component" value="Unassembled WGS sequence"/>
</dbReference>
<dbReference type="AlphaFoldDB" id="A0A5R9PBM9"/>
<sequence length="89" mass="9686">MEELRQAIGLVNQARQAHLEACAIAWAALKRADQSLADEILSRWSGEDVAAQWLCRAKGDDPSPADLVLAGRSDSVRDMILRAKHGFSG</sequence>
<comment type="caution">
    <text evidence="1">The sequence shown here is derived from an EMBL/GenBank/DDBJ whole genome shotgun (WGS) entry which is preliminary data.</text>
</comment>
<evidence type="ECO:0008006" key="3">
    <source>
        <dbReference type="Google" id="ProtNLM"/>
    </source>
</evidence>
<reference evidence="1 2" key="1">
    <citation type="submission" date="2019-04" db="EMBL/GenBank/DDBJ databases">
        <authorList>
            <person name="Grouzdev D.S."/>
            <person name="Nazina T.N."/>
        </authorList>
    </citation>
    <scope>NUCLEOTIDE SEQUENCE [LARGE SCALE GENOMIC DNA]</scope>
    <source>
        <strain evidence="1 2">SHC 3-19</strain>
    </source>
</reference>
<evidence type="ECO:0000313" key="2">
    <source>
        <dbReference type="Proteomes" id="UP000308508"/>
    </source>
</evidence>
<name>A0A5R9PBM9_9GAMM</name>
<keyword evidence="2" id="KW-1185">Reference proteome</keyword>
<proteinExistence type="predicted"/>
<protein>
    <recommendedName>
        <fullName evidence="3">DUF2384 domain-containing protein</fullName>
    </recommendedName>
</protein>
<dbReference type="EMBL" id="SROY01000006">
    <property type="protein sequence ID" value="TLX20954.1"/>
    <property type="molecule type" value="Genomic_DNA"/>
</dbReference>
<dbReference type="RefSeq" id="WP_138349615.1">
    <property type="nucleotide sequence ID" value="NZ_SROY01000006.1"/>
</dbReference>